<protein>
    <submittedName>
        <fullName evidence="2">Uncharacterized protein</fullName>
    </submittedName>
</protein>
<proteinExistence type="predicted"/>
<evidence type="ECO:0000313" key="3">
    <source>
        <dbReference type="Proteomes" id="UP001603013"/>
    </source>
</evidence>
<reference evidence="2 3" key="1">
    <citation type="submission" date="2024-10" db="EMBL/GenBank/DDBJ databases">
        <title>The Natural Products Discovery Center: Release of the First 8490 Sequenced Strains for Exploring Actinobacteria Biosynthetic Diversity.</title>
        <authorList>
            <person name="Kalkreuter E."/>
            <person name="Kautsar S.A."/>
            <person name="Yang D."/>
            <person name="Bader C.D."/>
            <person name="Teijaro C.N."/>
            <person name="Fluegel L."/>
            <person name="Davis C.M."/>
            <person name="Simpson J.R."/>
            <person name="Lauterbach L."/>
            <person name="Steele A.D."/>
            <person name="Gui C."/>
            <person name="Meng S."/>
            <person name="Li G."/>
            <person name="Viehrig K."/>
            <person name="Ye F."/>
            <person name="Su P."/>
            <person name="Kiefer A.F."/>
            <person name="Nichols A."/>
            <person name="Cepeda A.J."/>
            <person name="Yan W."/>
            <person name="Fan B."/>
            <person name="Jiang Y."/>
            <person name="Adhikari A."/>
            <person name="Zheng C.-J."/>
            <person name="Schuster L."/>
            <person name="Cowan T.M."/>
            <person name="Smanski M.J."/>
            <person name="Chevrette M.G."/>
            <person name="De Carvalho L.P.S."/>
            <person name="Shen B."/>
        </authorList>
    </citation>
    <scope>NUCLEOTIDE SEQUENCE [LARGE SCALE GENOMIC DNA]</scope>
    <source>
        <strain evidence="2 3">NPDC015755</strain>
    </source>
</reference>
<dbReference type="Proteomes" id="UP001603013">
    <property type="component" value="Unassembled WGS sequence"/>
</dbReference>
<name>A0ABW6YFA2_9ACTN</name>
<dbReference type="EMBL" id="JBIBSM010000010">
    <property type="protein sequence ID" value="MFF8278524.1"/>
    <property type="molecule type" value="Genomic_DNA"/>
</dbReference>
<organism evidence="2 3">
    <name type="scientific">Streptomyces lateritius</name>
    <dbReference type="NCBI Taxonomy" id="67313"/>
    <lineage>
        <taxon>Bacteria</taxon>
        <taxon>Bacillati</taxon>
        <taxon>Actinomycetota</taxon>
        <taxon>Actinomycetes</taxon>
        <taxon>Kitasatosporales</taxon>
        <taxon>Streptomycetaceae</taxon>
        <taxon>Streptomyces</taxon>
    </lineage>
</organism>
<sequence>MHDDVAGGAAHDAPASDGFAGSLQKFASGLSPTEHAILVAALNVAMGPWKGMAARPARELLDPAEARLVDQLMKQPPGKET</sequence>
<accession>A0ABW6YFA2</accession>
<feature type="compositionally biased region" description="Low complexity" evidence="1">
    <location>
        <begin position="1"/>
        <end position="18"/>
    </location>
</feature>
<gene>
    <name evidence="2" type="ORF">ACF05T_20820</name>
</gene>
<feature type="region of interest" description="Disordered" evidence="1">
    <location>
        <begin position="1"/>
        <end position="25"/>
    </location>
</feature>
<comment type="caution">
    <text evidence="2">The sequence shown here is derived from an EMBL/GenBank/DDBJ whole genome shotgun (WGS) entry which is preliminary data.</text>
</comment>
<evidence type="ECO:0000313" key="2">
    <source>
        <dbReference type="EMBL" id="MFF8278524.1"/>
    </source>
</evidence>
<keyword evidence="3" id="KW-1185">Reference proteome</keyword>
<evidence type="ECO:0000256" key="1">
    <source>
        <dbReference type="SAM" id="MobiDB-lite"/>
    </source>
</evidence>
<dbReference type="RefSeq" id="WP_391935643.1">
    <property type="nucleotide sequence ID" value="NZ_JBIBSM010000010.1"/>
</dbReference>